<feature type="compositionally biased region" description="Low complexity" evidence="2">
    <location>
        <begin position="1"/>
        <end position="15"/>
    </location>
</feature>
<evidence type="ECO:0000256" key="1">
    <source>
        <dbReference type="SAM" id="Coils"/>
    </source>
</evidence>
<evidence type="ECO:0000313" key="3">
    <source>
        <dbReference type="EMBL" id="KAF2435101.1"/>
    </source>
</evidence>
<dbReference type="EMBL" id="MU007014">
    <property type="protein sequence ID" value="KAF2435101.1"/>
    <property type="molecule type" value="Genomic_DNA"/>
</dbReference>
<comment type="caution">
    <text evidence="3">The sequence shown here is derived from an EMBL/GenBank/DDBJ whole genome shotgun (WGS) entry which is preliminary data.</text>
</comment>
<feature type="compositionally biased region" description="Polar residues" evidence="2">
    <location>
        <begin position="665"/>
        <end position="675"/>
    </location>
</feature>
<feature type="compositionally biased region" description="Basic and acidic residues" evidence="2">
    <location>
        <begin position="166"/>
        <end position="181"/>
    </location>
</feature>
<accession>A0A9P4P1U6</accession>
<feature type="region of interest" description="Disordered" evidence="2">
    <location>
        <begin position="569"/>
        <end position="688"/>
    </location>
</feature>
<feature type="compositionally biased region" description="Polar residues" evidence="2">
    <location>
        <begin position="141"/>
        <end position="162"/>
    </location>
</feature>
<evidence type="ECO:0008006" key="5">
    <source>
        <dbReference type="Google" id="ProtNLM"/>
    </source>
</evidence>
<feature type="region of interest" description="Disordered" evidence="2">
    <location>
        <begin position="1"/>
        <end position="25"/>
    </location>
</feature>
<proteinExistence type="predicted"/>
<feature type="region of interest" description="Disordered" evidence="2">
    <location>
        <begin position="290"/>
        <end position="349"/>
    </location>
</feature>
<evidence type="ECO:0000256" key="2">
    <source>
        <dbReference type="SAM" id="MobiDB-lite"/>
    </source>
</evidence>
<keyword evidence="1" id="KW-0175">Coiled coil</keyword>
<organism evidence="3 4">
    <name type="scientific">Tothia fuscella</name>
    <dbReference type="NCBI Taxonomy" id="1048955"/>
    <lineage>
        <taxon>Eukaryota</taxon>
        <taxon>Fungi</taxon>
        <taxon>Dikarya</taxon>
        <taxon>Ascomycota</taxon>
        <taxon>Pezizomycotina</taxon>
        <taxon>Dothideomycetes</taxon>
        <taxon>Pleosporomycetidae</taxon>
        <taxon>Venturiales</taxon>
        <taxon>Cylindrosympodiaceae</taxon>
        <taxon>Tothia</taxon>
    </lineage>
</organism>
<dbReference type="Proteomes" id="UP000800235">
    <property type="component" value="Unassembled WGS sequence"/>
</dbReference>
<name>A0A9P4P1U6_9PEZI</name>
<feature type="region of interest" description="Disordered" evidence="2">
    <location>
        <begin position="126"/>
        <end position="217"/>
    </location>
</feature>
<sequence length="761" mass="84034">MAGHSSSAMNINSSSPQQQHPSAMYQYHPPANEMEWLKHQLHERDLRIQALESAVNDKNVTVARMEERLEFAKSETQSALRTAMLACSANGGIYYNSTSVGLGMRFENPKENLKIFHLGAKENEFGRHEKASDSRVPPPDTSQASVESDAQSNLRNNLTSTQHVRRNAEKTQARRESESSKPPESNFLTIKDHTDKSATKTPPTPSSEGSSSSESKRQIPSFIHYIPVPEVVPDVPNSIRRPISDPMIALPIQGSPPQDFSSELTENYPNASVEQIPAYTNTKLEFNGVLTDSTEDNTPHHSFERSSSPSPESDFDRGFVTPRGPRAGFFNRDEHSRGNFDRRDSGYGGYRRQHQEFSMDKLAYKPKPGDSDVYRTVMISNLPTSITMKAILDYAVDYPIVSAHLLDTSKMKIQGGSEMGTVTIRLLFFHQSSAEQFTFDFSATTPPSFSGLTPIMTHLTSSPTYPLTPSFKCLQAPGRLFTRRIKINNPRADLVHPQRFPEALGGFSRGFREKGWIVEIREDKGRGVLEVVFNGVETAIYAYGRLRDGGVFGGCDPVFVRDYGGDGGQGEGFVGEGEGGKDGGDTERKDFVEVGKNEGEEIREAGEEKESGKMLNDGTVTNNEEKYGRAPESQHSTAKPATIRRDTLLSPPPPSPTTSSTAPANDTSVTIQPLPSTLPHRPRRGLSQSRYAPIFNQVPRPLSTETPGQNPVQVDISTAKTSPERSLKVYEDVEAAPAGYKAPTSAPLEREDREVTPFLDY</sequence>
<protein>
    <recommendedName>
        <fullName evidence="5">RRM domain-containing protein</fullName>
    </recommendedName>
</protein>
<feature type="compositionally biased region" description="Basic and acidic residues" evidence="2">
    <location>
        <begin position="331"/>
        <end position="345"/>
    </location>
</feature>
<dbReference type="AlphaFoldDB" id="A0A9P4P1U6"/>
<evidence type="ECO:0000313" key="4">
    <source>
        <dbReference type="Proteomes" id="UP000800235"/>
    </source>
</evidence>
<gene>
    <name evidence="3" type="ORF">EJ08DRAFT_675517</name>
</gene>
<reference evidence="3" key="1">
    <citation type="journal article" date="2020" name="Stud. Mycol.">
        <title>101 Dothideomycetes genomes: a test case for predicting lifestyles and emergence of pathogens.</title>
        <authorList>
            <person name="Haridas S."/>
            <person name="Albert R."/>
            <person name="Binder M."/>
            <person name="Bloem J."/>
            <person name="Labutti K."/>
            <person name="Salamov A."/>
            <person name="Andreopoulos B."/>
            <person name="Baker S."/>
            <person name="Barry K."/>
            <person name="Bills G."/>
            <person name="Bluhm B."/>
            <person name="Cannon C."/>
            <person name="Castanera R."/>
            <person name="Culley D."/>
            <person name="Daum C."/>
            <person name="Ezra D."/>
            <person name="Gonzalez J."/>
            <person name="Henrissat B."/>
            <person name="Kuo A."/>
            <person name="Liang C."/>
            <person name="Lipzen A."/>
            <person name="Lutzoni F."/>
            <person name="Magnuson J."/>
            <person name="Mondo S."/>
            <person name="Nolan M."/>
            <person name="Ohm R."/>
            <person name="Pangilinan J."/>
            <person name="Park H.-J."/>
            <person name="Ramirez L."/>
            <person name="Alfaro M."/>
            <person name="Sun H."/>
            <person name="Tritt A."/>
            <person name="Yoshinaga Y."/>
            <person name="Zwiers L.-H."/>
            <person name="Turgeon B."/>
            <person name="Goodwin S."/>
            <person name="Spatafora J."/>
            <person name="Crous P."/>
            <person name="Grigoriev I."/>
        </authorList>
    </citation>
    <scope>NUCLEOTIDE SEQUENCE</scope>
    <source>
        <strain evidence="3">CBS 130266</strain>
    </source>
</reference>
<feature type="compositionally biased region" description="Basic and acidic residues" evidence="2">
    <location>
        <begin position="578"/>
        <end position="612"/>
    </location>
</feature>
<dbReference type="OrthoDB" id="5244622at2759"/>
<feature type="region of interest" description="Disordered" evidence="2">
    <location>
        <begin position="739"/>
        <end position="761"/>
    </location>
</feature>
<keyword evidence="4" id="KW-1185">Reference proteome</keyword>
<feature type="coiled-coil region" evidence="1">
    <location>
        <begin position="48"/>
        <end position="82"/>
    </location>
</feature>